<dbReference type="GO" id="GO:0016020">
    <property type="term" value="C:membrane"/>
    <property type="evidence" value="ECO:0007669"/>
    <property type="project" value="InterPro"/>
</dbReference>
<organism evidence="2 3">
    <name type="scientific">Roseicyclus mahoneyensis</name>
    <dbReference type="NCBI Taxonomy" id="164332"/>
    <lineage>
        <taxon>Bacteria</taxon>
        <taxon>Pseudomonadati</taxon>
        <taxon>Pseudomonadota</taxon>
        <taxon>Alphaproteobacteria</taxon>
        <taxon>Rhodobacterales</taxon>
        <taxon>Roseobacteraceae</taxon>
        <taxon>Roseicyclus</taxon>
    </lineage>
</organism>
<dbReference type="InterPro" id="IPR023614">
    <property type="entry name" value="Porin_dom_sf"/>
</dbReference>
<evidence type="ECO:0000313" key="3">
    <source>
        <dbReference type="Proteomes" id="UP000245708"/>
    </source>
</evidence>
<reference evidence="2 3" key="1">
    <citation type="submission" date="2018-05" db="EMBL/GenBank/DDBJ databases">
        <title>Genomic Encyclopedia of Type Strains, Phase IV (KMG-IV): sequencing the most valuable type-strain genomes for metagenomic binning, comparative biology and taxonomic classification.</title>
        <authorList>
            <person name="Goeker M."/>
        </authorList>
    </citation>
    <scope>NUCLEOTIDE SEQUENCE [LARGE SCALE GENOMIC DNA]</scope>
    <source>
        <strain evidence="2 3">DSM 16097</strain>
    </source>
</reference>
<comment type="caution">
    <text evidence="2">The sequence shown here is derived from an EMBL/GenBank/DDBJ whole genome shotgun (WGS) entry which is preliminary data.</text>
</comment>
<evidence type="ECO:0000259" key="1">
    <source>
        <dbReference type="Pfam" id="PF13609"/>
    </source>
</evidence>
<name>A0A316GK73_9RHOB</name>
<protein>
    <submittedName>
        <fullName evidence="2">Outer membrane protein OmpU</fullName>
    </submittedName>
</protein>
<gene>
    <name evidence="2" type="ORF">C7455_1028</name>
</gene>
<dbReference type="SUPFAM" id="SSF56935">
    <property type="entry name" value="Porins"/>
    <property type="match status" value="1"/>
</dbReference>
<keyword evidence="3" id="KW-1185">Reference proteome</keyword>
<accession>A0A316GK73</accession>
<dbReference type="AlphaFoldDB" id="A0A316GK73"/>
<dbReference type="EMBL" id="QGGW01000002">
    <property type="protein sequence ID" value="PWK61323.1"/>
    <property type="molecule type" value="Genomic_DNA"/>
</dbReference>
<dbReference type="Pfam" id="PF13609">
    <property type="entry name" value="Porin_4"/>
    <property type="match status" value="1"/>
</dbReference>
<dbReference type="GO" id="GO:0015288">
    <property type="term" value="F:porin activity"/>
    <property type="evidence" value="ECO:0007669"/>
    <property type="project" value="InterPro"/>
</dbReference>
<evidence type="ECO:0000313" key="2">
    <source>
        <dbReference type="EMBL" id="PWK61323.1"/>
    </source>
</evidence>
<proteinExistence type="predicted"/>
<dbReference type="InterPro" id="IPR033900">
    <property type="entry name" value="Gram_neg_porin_domain"/>
</dbReference>
<feature type="domain" description="Porin" evidence="1">
    <location>
        <begin position="5"/>
        <end position="261"/>
    </location>
</feature>
<dbReference type="Gene3D" id="2.40.160.10">
    <property type="entry name" value="Porin"/>
    <property type="match status" value="1"/>
</dbReference>
<dbReference type="Proteomes" id="UP000245708">
    <property type="component" value="Unassembled WGS sequence"/>
</dbReference>
<sequence length="281" mass="28655">MGIAGGADAETVFFQSVDVRFRLTGETDNGLSFGATIDLDDAIESGAGSTRQGLVDVDGGTADFTVFIRGAFGTLTMGDTDGAFDWAMTEVNAGSPGSINDAETGHAGFNGNSGYDGGFNGQVLRYDYSIGDLGVAVSAEIDETGADDAILGLGFRYGFDFAGGSLALGLGYQDSDTAPDAIIGISASVELDTGLTATVNYSQLPFDVDHVGLGASYEFDAFTVHANWGRYDTSLGDTDGFGLAASYDLGGGASLHLGYGDGEVLGVDAGSTWSLGVAMSF</sequence>